<evidence type="ECO:0000313" key="2">
    <source>
        <dbReference type="Proteomes" id="UP000217648"/>
    </source>
</evidence>
<name>A0A2A5ML94_9ENTR</name>
<comment type="caution">
    <text evidence="1">The sequence shown here is derived from an EMBL/GenBank/DDBJ whole genome shotgun (WGS) entry which is preliminary data.</text>
</comment>
<sequence>MPLPERMKPAKISRQKLKELADMAKEILSQIDNGAGEDDEGLKAMINDWNRQVVNPYEFSDFRDFSSWTDAKNFTRMAFNQEKYVADLTWDELVQIISFVCNAESKESEQSYALGLLEKNFDANPSDLIYWPNEWFQDEDMLHVDLTPEEIAGYLMARSGRLLSDAPQIDLRYPLPPGAAS</sequence>
<dbReference type="AlphaFoldDB" id="A0A2A5ML94"/>
<organism evidence="1 2">
    <name type="scientific">Klebsiella quasipneumoniae</name>
    <dbReference type="NCBI Taxonomy" id="1463165"/>
    <lineage>
        <taxon>Bacteria</taxon>
        <taxon>Pseudomonadati</taxon>
        <taxon>Pseudomonadota</taxon>
        <taxon>Gammaproteobacteria</taxon>
        <taxon>Enterobacterales</taxon>
        <taxon>Enterobacteriaceae</taxon>
        <taxon>Klebsiella/Raoultella group</taxon>
        <taxon>Klebsiella</taxon>
        <taxon>Klebsiella pneumoniae complex</taxon>
    </lineage>
</organism>
<accession>A0A2A5ML94</accession>
<gene>
    <name evidence="1" type="ORF">CP911_12090</name>
</gene>
<evidence type="ECO:0000313" key="1">
    <source>
        <dbReference type="EMBL" id="PCM61648.1"/>
    </source>
</evidence>
<dbReference type="EMBL" id="NXHG01000005">
    <property type="protein sequence ID" value="PCM61648.1"/>
    <property type="molecule type" value="Genomic_DNA"/>
</dbReference>
<proteinExistence type="predicted"/>
<reference evidence="1 2" key="1">
    <citation type="submission" date="2017-09" db="EMBL/GenBank/DDBJ databases">
        <title>Mdr eskape-Ghana.</title>
        <authorList>
            <person name="Agyepong N."/>
            <person name="Janice J."/>
            <person name="Samuelsen O."/>
            <person name="Owusu-Ofori A."/>
            <person name="Sundsfjord A."/>
            <person name="Essack S."/>
            <person name="Pedersen T."/>
        </authorList>
    </citation>
    <scope>NUCLEOTIDE SEQUENCE [LARGE SCALE GENOMIC DNA]</scope>
    <source>
        <strain evidence="1 2">46</strain>
    </source>
</reference>
<dbReference type="RefSeq" id="WP_096833624.1">
    <property type="nucleotide sequence ID" value="NZ_JAKCUX010000002.1"/>
</dbReference>
<protein>
    <submittedName>
        <fullName evidence="1">Uncharacterized protein</fullName>
    </submittedName>
</protein>
<dbReference type="Proteomes" id="UP000217648">
    <property type="component" value="Unassembled WGS sequence"/>
</dbReference>